<feature type="compositionally biased region" description="Basic and acidic residues" evidence="5">
    <location>
        <begin position="1640"/>
        <end position="1650"/>
    </location>
</feature>
<reference evidence="8" key="1">
    <citation type="submission" date="2022-06" db="EMBL/GenBank/DDBJ databases">
        <authorList>
            <person name="Berger JAMES D."/>
            <person name="Berger JAMES D."/>
        </authorList>
    </citation>
    <scope>NUCLEOTIDE SEQUENCE [LARGE SCALE GENOMIC DNA]</scope>
</reference>
<dbReference type="WBParaSite" id="SRDH1_68720.1">
    <property type="protein sequence ID" value="SRDH1_68720.1"/>
    <property type="gene ID" value="SRDH1_68720"/>
</dbReference>
<dbReference type="Gene3D" id="2.30.30.40">
    <property type="entry name" value="SH3 Domains"/>
    <property type="match status" value="2"/>
</dbReference>
<feature type="compositionally biased region" description="Low complexity" evidence="5">
    <location>
        <begin position="1493"/>
        <end position="1515"/>
    </location>
</feature>
<evidence type="ECO:0000256" key="3">
    <source>
        <dbReference type="ARBA" id="ARBA00022737"/>
    </source>
</evidence>
<dbReference type="InterPro" id="IPR035753">
    <property type="entry name" value="RIM-BP_SH3_2"/>
</dbReference>
<proteinExistence type="inferred from homology"/>
<dbReference type="InterPro" id="IPR036116">
    <property type="entry name" value="FN3_sf"/>
</dbReference>
<evidence type="ECO:0000313" key="8">
    <source>
        <dbReference type="Proteomes" id="UP000050792"/>
    </source>
</evidence>
<dbReference type="InterPro" id="IPR003961">
    <property type="entry name" value="FN3_dom"/>
</dbReference>
<feature type="compositionally biased region" description="Basic and acidic residues" evidence="5">
    <location>
        <begin position="763"/>
        <end position="780"/>
    </location>
</feature>
<dbReference type="CDD" id="cd12013">
    <property type="entry name" value="SH3_RIM-BP_3"/>
    <property type="match status" value="1"/>
</dbReference>
<keyword evidence="2 4" id="KW-0728">SH3 domain</keyword>
<dbReference type="InterPro" id="IPR057884">
    <property type="entry name" value="FN3_RIM-BP1/2/3"/>
</dbReference>
<dbReference type="PANTHER" id="PTHR14234:SF19">
    <property type="entry name" value="RIM-BINDING PROTEIN, ISOFORM F"/>
    <property type="match status" value="1"/>
</dbReference>
<dbReference type="SMART" id="SM00326">
    <property type="entry name" value="SH3"/>
    <property type="match status" value="2"/>
</dbReference>
<dbReference type="CDD" id="cd00063">
    <property type="entry name" value="FN3"/>
    <property type="match status" value="1"/>
</dbReference>
<feature type="region of interest" description="Disordered" evidence="5">
    <location>
        <begin position="763"/>
        <end position="785"/>
    </location>
</feature>
<dbReference type="Pfam" id="PF07653">
    <property type="entry name" value="SH3_2"/>
    <property type="match status" value="2"/>
</dbReference>
<feature type="domain" description="SH3" evidence="6">
    <location>
        <begin position="1514"/>
        <end position="1582"/>
    </location>
</feature>
<feature type="compositionally biased region" description="Polar residues" evidence="5">
    <location>
        <begin position="1179"/>
        <end position="1188"/>
    </location>
</feature>
<dbReference type="FunFam" id="2.30.30.40:FF:000016">
    <property type="entry name" value="RIMS-binding protein 2 isoform X2"/>
    <property type="match status" value="1"/>
</dbReference>
<feature type="region of interest" description="Disordered" evidence="5">
    <location>
        <begin position="204"/>
        <end position="224"/>
    </location>
</feature>
<evidence type="ECO:0000256" key="5">
    <source>
        <dbReference type="SAM" id="MobiDB-lite"/>
    </source>
</evidence>
<dbReference type="Gene3D" id="2.60.40.10">
    <property type="entry name" value="Immunoglobulins"/>
    <property type="match status" value="2"/>
</dbReference>
<feature type="domain" description="Fibronectin type-III" evidence="7">
    <location>
        <begin position="298"/>
        <end position="391"/>
    </location>
</feature>
<dbReference type="SMART" id="SM00060">
    <property type="entry name" value="FN3"/>
    <property type="match status" value="2"/>
</dbReference>
<feature type="region of interest" description="Disordered" evidence="5">
    <location>
        <begin position="1609"/>
        <end position="1661"/>
    </location>
</feature>
<evidence type="ECO:0000259" key="7">
    <source>
        <dbReference type="PROSITE" id="PS50853"/>
    </source>
</evidence>
<feature type="domain" description="SH3" evidence="6">
    <location>
        <begin position="1294"/>
        <end position="1362"/>
    </location>
</feature>
<evidence type="ECO:0008006" key="10">
    <source>
        <dbReference type="Google" id="ProtNLM"/>
    </source>
</evidence>
<keyword evidence="8" id="KW-1185">Reference proteome</keyword>
<dbReference type="FunFam" id="2.30.30.40:FF:000023">
    <property type="entry name" value="RIMS-binding protein 2 isoform F"/>
    <property type="match status" value="1"/>
</dbReference>
<feature type="region of interest" description="Disordered" evidence="5">
    <location>
        <begin position="1169"/>
        <end position="1231"/>
    </location>
</feature>
<evidence type="ECO:0000313" key="9">
    <source>
        <dbReference type="WBParaSite" id="SRDH1_68720.1"/>
    </source>
</evidence>
<feature type="region of interest" description="Disordered" evidence="5">
    <location>
        <begin position="58"/>
        <end position="89"/>
    </location>
</feature>
<dbReference type="SUPFAM" id="SSF49265">
    <property type="entry name" value="Fibronectin type III"/>
    <property type="match status" value="1"/>
</dbReference>
<feature type="compositionally biased region" description="Acidic residues" evidence="5">
    <location>
        <begin position="59"/>
        <end position="72"/>
    </location>
</feature>
<dbReference type="PRINTS" id="PR00452">
    <property type="entry name" value="SH3DOMAIN"/>
</dbReference>
<dbReference type="CDD" id="cd12012">
    <property type="entry name" value="SH3_RIM-BP_2"/>
    <property type="match status" value="1"/>
</dbReference>
<dbReference type="GO" id="GO:0007274">
    <property type="term" value="P:neuromuscular synaptic transmission"/>
    <property type="evidence" value="ECO:0007669"/>
    <property type="project" value="TreeGrafter"/>
</dbReference>
<keyword evidence="3" id="KW-0677">Repeat</keyword>
<evidence type="ECO:0000256" key="4">
    <source>
        <dbReference type="PROSITE-ProRule" id="PRU00192"/>
    </source>
</evidence>
<dbReference type="PROSITE" id="PS50853">
    <property type="entry name" value="FN3"/>
    <property type="match status" value="1"/>
</dbReference>
<dbReference type="Proteomes" id="UP000050792">
    <property type="component" value="Unassembled WGS sequence"/>
</dbReference>
<name>A0AA85FWH2_9TREM</name>
<dbReference type="GO" id="GO:0045202">
    <property type="term" value="C:synapse"/>
    <property type="evidence" value="ECO:0007669"/>
    <property type="project" value="GOC"/>
</dbReference>
<dbReference type="Pfam" id="PF25523">
    <property type="entry name" value="Ig_RIMBP2"/>
    <property type="match status" value="1"/>
</dbReference>
<evidence type="ECO:0000259" key="6">
    <source>
        <dbReference type="PROSITE" id="PS50002"/>
    </source>
</evidence>
<dbReference type="InterPro" id="IPR001452">
    <property type="entry name" value="SH3_domain"/>
</dbReference>
<protein>
    <recommendedName>
        <fullName evidence="10">SH3 domain-containing protein</fullName>
    </recommendedName>
</protein>
<sequence>MVDQRNPGNMSYECQMEKTLQKLHDVNQLRQKLLLERATLKSQLDKLLQRSVNDVDLIGGDEDDDYDNDGGDGDSGGGNGGGVGQTQSDNCQLHETEDFKSKDTVKQIRSKIKELEKRCALQLLKHEEILLEIEDVRKRSFNHSNINHNHNNNSSIITTINTIKNQLNDIDSINQLSSSTSCLINNQNQNQNNQNNKIYGRLLQSGQQQQQQQQQHQHKLKQDDIQSTYEMDSLLFDSSAMGIIELDKQMTTNTTNKQVKGRLFRSNTDLQITEGDDPNLVELFQVIEESRKSTDVPAPRMITLERQLFQSVLISWKSPELNENKIVSAYHIYVDGQFRLAVMAKEKTRALIDNVDADKPHRISIRSISSHGQSKDAQCTLVVGRGMTATPARLKATQIGTKSAKLSWIPGNSNYYHRVYLNETSLHVCKPGVYKLHLTDLPPDTLHQVCVQALPSPISIQESAQQSPPWINTACSGVYTQKLAAFIEFRTLPIGLPDPPSHVQIEAGPQDGMLLITWLPVPQDKNAVEAVTAAGASSTLPVQGYTVCLNGQAIMELKGASRDHAILKLSTIKDHIQKLLHNSIQSPTDMYDHNTSHLSNSNHSNKSTTKYHSMIELYITVHSTIPNELLSKQEINISKECKLIKGSEGPASKPIHLTASLLILAAGSLETAYKIFGLNLATKLGINENTAKLAGVSLSLDGLQETTTLENNQNVENINSDEDHGLLVVSAENVARKPSPTADALGSAEALLLRRKLEKQELKDNDNDDHDHDHDPHLSPDHNPITEISNYSHTIKPKNNLYQSIWDTSHTQKSPINRYYQYQKSHYPRNNQESKYKLRQARSISDDYEWNLRYGPSKDVYYSDEASLNSSASSESSTAPDNNRWFRTSSSYNLTADYPNRRWKPRGVIRNNIDRGYPHEYHESFTIARLNRREGIRRRHLNHLYDSKMYPLYKSQHFYNLPNHPQSFKSHTYSGRISPENKPTILFKHGSRRLLDQYPYNKHRKHEILPMSSSSNEEKYPDSMLNNRNYFNQMDHFNKIPLPETCLVNTRSRSTSPKRIHKLSGLSHPFRNTEIEYNIGNVPIHRTPKHYRPLPIGIENRRWPIRERYYFGHRNPHENLSLPEIQITRNSSLSDNEPQFQANDQYQQQTRYSYQDFRGPTRPIRSRFMDTRRHGSYDPQMNTANFSTTRHDPDYSRPVVPSDSYTPGPKRPFHFNMPSPASGPIPQHEYRPSFNQVNIKSCRSGDQGSGLRQSVVSQYSRPSKSFIQIEQQYGRNQRNINDDYSSRISHNELKPIQVVVALYDYDPTTMSPNIDGAQEELPFREGQLIKILTECDEDGFYLGECNGLRGLVPSNMVSELQSHSLRSQKINHSIDSHSNLINNNYLSSDQLNIIRSTDMNSPIQNYYYTTRKYDPFISQSNTTPRNTDFINEQVYQQQQQQQQMTIPDYSDIKELHNNELEQEGYSQSQTKYTTEINPNTINQTSNKSMESVQQQQQQQQQQPQQQQQQQQPNQQSKIMIAIYDYDPHVLSPNADIDAELSFRAGELITVYGNMDDDGFYYGETKDGRRGLVPSNFLHSCTNDTNYLNKQKNSSTISTQLSSTNISINHRDQSYSMDPNNSSVRMQSRTNSSQFHNVRNNKSEPNSDRTKLMHNNTRPNSPCTQTRLYTTNNSSEVINTNINSTAYHRDELTMNGMERFPENEENPIIVMDLNPISNHSHRKGNSTKDYDTPYIHQHDTDISDNYVASTGPSYNQRRRSTIRSLFKRE</sequence>
<feature type="compositionally biased region" description="Polar residues" evidence="5">
    <location>
        <begin position="1609"/>
        <end position="1639"/>
    </location>
</feature>
<dbReference type="PANTHER" id="PTHR14234">
    <property type="entry name" value="RIM BINDING PROTEIN-RELATED"/>
    <property type="match status" value="1"/>
</dbReference>
<feature type="compositionally biased region" description="Gly residues" evidence="5">
    <location>
        <begin position="73"/>
        <end position="84"/>
    </location>
</feature>
<reference evidence="9" key="2">
    <citation type="submission" date="2023-11" db="UniProtKB">
        <authorList>
            <consortium name="WormBaseParasite"/>
        </authorList>
    </citation>
    <scope>IDENTIFICATION</scope>
</reference>
<accession>A0AA85FWH2</accession>
<evidence type="ECO:0000256" key="2">
    <source>
        <dbReference type="ARBA" id="ARBA00022443"/>
    </source>
</evidence>
<dbReference type="InterPro" id="IPR013783">
    <property type="entry name" value="Ig-like_fold"/>
</dbReference>
<dbReference type="SUPFAM" id="SSF50044">
    <property type="entry name" value="SH3-domain"/>
    <property type="match status" value="2"/>
</dbReference>
<comment type="similarity">
    <text evidence="1">Belongs to the RIMBP family.</text>
</comment>
<feature type="compositionally biased region" description="Polar residues" evidence="5">
    <location>
        <begin position="1652"/>
        <end position="1661"/>
    </location>
</feature>
<feature type="compositionally biased region" description="Polar residues" evidence="5">
    <location>
        <begin position="1478"/>
        <end position="1492"/>
    </location>
</feature>
<organism evidence="8 9">
    <name type="scientific">Schistosoma rodhaini</name>
    <dbReference type="NCBI Taxonomy" id="6188"/>
    <lineage>
        <taxon>Eukaryota</taxon>
        <taxon>Metazoa</taxon>
        <taxon>Spiralia</taxon>
        <taxon>Lophotrochozoa</taxon>
        <taxon>Platyhelminthes</taxon>
        <taxon>Trematoda</taxon>
        <taxon>Digenea</taxon>
        <taxon>Strigeidida</taxon>
        <taxon>Schistosomatoidea</taxon>
        <taxon>Schistosomatidae</taxon>
        <taxon>Schistosoma</taxon>
    </lineage>
</organism>
<dbReference type="PROSITE" id="PS50002">
    <property type="entry name" value="SH3"/>
    <property type="match status" value="2"/>
</dbReference>
<dbReference type="InterPro" id="IPR036028">
    <property type="entry name" value="SH3-like_dom_sf"/>
</dbReference>
<evidence type="ECO:0000256" key="1">
    <source>
        <dbReference type="ARBA" id="ARBA00010749"/>
    </source>
</evidence>
<dbReference type="InterPro" id="IPR035755">
    <property type="entry name" value="RIM-BP_SH3_3"/>
</dbReference>
<dbReference type="InterPro" id="IPR040325">
    <property type="entry name" value="RIMBP1/2/3"/>
</dbReference>
<feature type="region of interest" description="Disordered" evidence="5">
    <location>
        <begin position="1478"/>
        <end position="1515"/>
    </location>
</feature>